<dbReference type="AlphaFoldDB" id="A0A3M7QNS8"/>
<evidence type="ECO:0000313" key="3">
    <source>
        <dbReference type="Proteomes" id="UP000276133"/>
    </source>
</evidence>
<gene>
    <name evidence="2" type="ORF">BpHYR1_000774</name>
</gene>
<protein>
    <submittedName>
        <fullName evidence="2">Uncharacterized protein</fullName>
    </submittedName>
</protein>
<reference evidence="2 3" key="1">
    <citation type="journal article" date="2018" name="Sci. Rep.">
        <title>Genomic signatures of local adaptation to the degree of environmental predictability in rotifers.</title>
        <authorList>
            <person name="Franch-Gras L."/>
            <person name="Hahn C."/>
            <person name="Garcia-Roger E.M."/>
            <person name="Carmona M.J."/>
            <person name="Serra M."/>
            <person name="Gomez A."/>
        </authorList>
    </citation>
    <scope>NUCLEOTIDE SEQUENCE [LARGE SCALE GENOMIC DNA]</scope>
    <source>
        <strain evidence="2">HYR1</strain>
    </source>
</reference>
<dbReference type="EMBL" id="REGN01005647">
    <property type="protein sequence ID" value="RNA12645.1"/>
    <property type="molecule type" value="Genomic_DNA"/>
</dbReference>
<evidence type="ECO:0000313" key="2">
    <source>
        <dbReference type="EMBL" id="RNA12645.1"/>
    </source>
</evidence>
<keyword evidence="3" id="KW-1185">Reference proteome</keyword>
<dbReference type="Proteomes" id="UP000276133">
    <property type="component" value="Unassembled WGS sequence"/>
</dbReference>
<proteinExistence type="predicted"/>
<sequence length="81" mass="9006">MKSFRKRICSDLVDLRHLCRYHWKGACSNTSNEGDRIDGPKGTNVNIKSGDEDKSPRRLIKVLLGGCNVYSACNGYLTSVS</sequence>
<name>A0A3M7QNS8_BRAPC</name>
<comment type="caution">
    <text evidence="2">The sequence shown here is derived from an EMBL/GenBank/DDBJ whole genome shotgun (WGS) entry which is preliminary data.</text>
</comment>
<accession>A0A3M7QNS8</accession>
<feature type="region of interest" description="Disordered" evidence="1">
    <location>
        <begin position="29"/>
        <end position="51"/>
    </location>
</feature>
<organism evidence="2 3">
    <name type="scientific">Brachionus plicatilis</name>
    <name type="common">Marine rotifer</name>
    <name type="synonym">Brachionus muelleri</name>
    <dbReference type="NCBI Taxonomy" id="10195"/>
    <lineage>
        <taxon>Eukaryota</taxon>
        <taxon>Metazoa</taxon>
        <taxon>Spiralia</taxon>
        <taxon>Gnathifera</taxon>
        <taxon>Rotifera</taxon>
        <taxon>Eurotatoria</taxon>
        <taxon>Monogononta</taxon>
        <taxon>Pseudotrocha</taxon>
        <taxon>Ploima</taxon>
        <taxon>Brachionidae</taxon>
        <taxon>Brachionus</taxon>
    </lineage>
</organism>
<evidence type="ECO:0000256" key="1">
    <source>
        <dbReference type="SAM" id="MobiDB-lite"/>
    </source>
</evidence>